<dbReference type="EMBL" id="SRIO01000007">
    <property type="protein sequence ID" value="TFZ82755.1"/>
    <property type="molecule type" value="Genomic_DNA"/>
</dbReference>
<dbReference type="GO" id="GO:0009252">
    <property type="term" value="P:peptidoglycan biosynthetic process"/>
    <property type="evidence" value="ECO:0007669"/>
    <property type="project" value="UniProtKB-UniRule"/>
</dbReference>
<dbReference type="HAMAP" id="MF_02065">
    <property type="entry name" value="MltG"/>
    <property type="match status" value="1"/>
</dbReference>
<sequence length="352" mass="39157">MTGSPSRPPVGWLRRFALLGALWVPAGLLAIGAGWGLMAHYQHTPLPGVVTARTIEISSGEGFAAIAHELEVQGVLGRRWPFMLLAVLEGKTRRIRAGEYRLMPGLTPQKLLDQLVNGDIRLHRLTLVEGWTFRQVRQAIQGHPELEQTIDDWRGESVMARLDRPGHSPEGQFFPDTYLFARGTPDWIVLEQAHRRLRKELASVWRTRDADLPLESPEALLTLASLIEKETAVSSERPQIAGVFIRRLRLGMPLQTDPTVIFALGADFDGNLTRAHLRQDHPYNTYRISGLPPGPIALVGRAALEAAAHPAPGRAVFFVSRGDGTHVFSETLEEHNRAVNCYQRRLCRGDAP</sequence>
<comment type="similarity">
    <text evidence="7">Belongs to the transglycosylase MltG family.</text>
</comment>
<evidence type="ECO:0000256" key="6">
    <source>
        <dbReference type="ARBA" id="ARBA00023316"/>
    </source>
</evidence>
<evidence type="ECO:0000256" key="2">
    <source>
        <dbReference type="ARBA" id="ARBA00022692"/>
    </source>
</evidence>
<dbReference type="GO" id="GO:0005886">
    <property type="term" value="C:plasma membrane"/>
    <property type="evidence" value="ECO:0007669"/>
    <property type="project" value="UniProtKB-SubCell"/>
</dbReference>
<evidence type="ECO:0000256" key="1">
    <source>
        <dbReference type="ARBA" id="ARBA00022475"/>
    </source>
</evidence>
<evidence type="ECO:0000256" key="7">
    <source>
        <dbReference type="HAMAP-Rule" id="MF_02065"/>
    </source>
</evidence>
<dbReference type="InterPro" id="IPR003770">
    <property type="entry name" value="MLTG-like"/>
</dbReference>
<keyword evidence="3 7" id="KW-1133">Transmembrane helix</keyword>
<gene>
    <name evidence="7 8" type="primary">mltG</name>
    <name evidence="8" type="ORF">E4680_07300</name>
</gene>
<feature type="site" description="Important for catalytic activity" evidence="7">
    <location>
        <position position="230"/>
    </location>
</feature>
<dbReference type="Gene3D" id="3.30.160.60">
    <property type="entry name" value="Classic Zinc Finger"/>
    <property type="match status" value="1"/>
</dbReference>
<keyword evidence="5 7" id="KW-0456">Lyase</keyword>
<dbReference type="Proteomes" id="UP000297890">
    <property type="component" value="Unassembled WGS sequence"/>
</dbReference>
<keyword evidence="1 7" id="KW-1003">Cell membrane</keyword>
<proteinExistence type="inferred from homology"/>
<name>A0A4Z0F8W1_9GAMM</name>
<dbReference type="GO" id="GO:0071555">
    <property type="term" value="P:cell wall organization"/>
    <property type="evidence" value="ECO:0007669"/>
    <property type="project" value="UniProtKB-KW"/>
</dbReference>
<keyword evidence="9" id="KW-1185">Reference proteome</keyword>
<dbReference type="Pfam" id="PF02618">
    <property type="entry name" value="YceG"/>
    <property type="match status" value="1"/>
</dbReference>
<dbReference type="PANTHER" id="PTHR30518">
    <property type="entry name" value="ENDOLYTIC MUREIN TRANSGLYCOSYLASE"/>
    <property type="match status" value="1"/>
</dbReference>
<dbReference type="PANTHER" id="PTHR30518:SF2">
    <property type="entry name" value="ENDOLYTIC MUREIN TRANSGLYCOSYLASE"/>
    <property type="match status" value="1"/>
</dbReference>
<dbReference type="EC" id="4.2.2.29" evidence="7"/>
<dbReference type="AlphaFoldDB" id="A0A4Z0F8W1"/>
<keyword evidence="2 7" id="KW-0812">Transmembrane</keyword>
<dbReference type="RefSeq" id="WP_135281742.1">
    <property type="nucleotide sequence ID" value="NZ_SRIO01000007.1"/>
</dbReference>
<dbReference type="OrthoDB" id="9814591at2"/>
<evidence type="ECO:0000256" key="5">
    <source>
        <dbReference type="ARBA" id="ARBA00023239"/>
    </source>
</evidence>
<evidence type="ECO:0000313" key="8">
    <source>
        <dbReference type="EMBL" id="TFZ82755.1"/>
    </source>
</evidence>
<dbReference type="CDD" id="cd08010">
    <property type="entry name" value="MltG_like"/>
    <property type="match status" value="1"/>
</dbReference>
<dbReference type="GO" id="GO:0008932">
    <property type="term" value="F:lytic endotransglycosylase activity"/>
    <property type="evidence" value="ECO:0007669"/>
    <property type="project" value="UniProtKB-UniRule"/>
</dbReference>
<comment type="catalytic activity">
    <reaction evidence="7">
        <text>a peptidoglycan chain = a peptidoglycan chain with N-acetyl-1,6-anhydromuramyl-[peptide] at the reducing end + a peptidoglycan chain with N-acetylglucosamine at the non-reducing end.</text>
        <dbReference type="EC" id="4.2.2.29"/>
    </reaction>
</comment>
<keyword evidence="4 7" id="KW-0472">Membrane</keyword>
<organism evidence="8 9">
    <name type="scientific">Candidatus Macondimonas diazotrophica</name>
    <dbReference type="NCBI Taxonomy" id="2305248"/>
    <lineage>
        <taxon>Bacteria</taxon>
        <taxon>Pseudomonadati</taxon>
        <taxon>Pseudomonadota</taxon>
        <taxon>Gammaproteobacteria</taxon>
        <taxon>Chromatiales</taxon>
        <taxon>Ectothiorhodospiraceae</taxon>
        <taxon>Candidatus Macondimonas</taxon>
    </lineage>
</organism>
<dbReference type="NCBIfam" id="TIGR00247">
    <property type="entry name" value="endolytic transglycosylase MltG"/>
    <property type="match status" value="1"/>
</dbReference>
<evidence type="ECO:0000256" key="3">
    <source>
        <dbReference type="ARBA" id="ARBA00022989"/>
    </source>
</evidence>
<reference evidence="8 9" key="1">
    <citation type="journal article" date="2019" name="ISME J.">
        <title>Candidatus Macondimonas diazotrophica, a novel gammaproteobacterial genus dominating crude-oil-contaminated coastal sediments.</title>
        <authorList>
            <person name="Karthikeyan S."/>
            <person name="Konstantinidis K."/>
        </authorList>
    </citation>
    <scope>NUCLEOTIDE SEQUENCE [LARGE SCALE GENOMIC DNA]</scope>
    <source>
        <strain evidence="8 9">KTK01</strain>
    </source>
</reference>
<keyword evidence="6 7" id="KW-0961">Cell wall biogenesis/degradation</keyword>
<comment type="function">
    <text evidence="7">Functions as a peptidoglycan terminase that cleaves nascent peptidoglycan strands endolytically to terminate their elongation.</text>
</comment>
<protein>
    <recommendedName>
        <fullName evidence="7">Endolytic murein transglycosylase</fullName>
        <ecNumber evidence="7">4.2.2.29</ecNumber>
    </recommendedName>
    <alternativeName>
        <fullName evidence="7">Peptidoglycan lytic transglycosylase</fullName>
    </alternativeName>
    <alternativeName>
        <fullName evidence="7">Peptidoglycan polymerization terminase</fullName>
    </alternativeName>
</protein>
<comment type="subcellular location">
    <subcellularLocation>
        <location evidence="7">Cell inner membrane</location>
        <topology evidence="7">Single-pass membrane protein</topology>
    </subcellularLocation>
</comment>
<accession>A0A4Z0F8W1</accession>
<evidence type="ECO:0000256" key="4">
    <source>
        <dbReference type="ARBA" id="ARBA00023136"/>
    </source>
</evidence>
<evidence type="ECO:0000313" key="9">
    <source>
        <dbReference type="Proteomes" id="UP000297890"/>
    </source>
</evidence>
<keyword evidence="7" id="KW-0997">Cell inner membrane</keyword>
<dbReference type="Gene3D" id="3.30.1490.480">
    <property type="entry name" value="Endolytic murein transglycosylase"/>
    <property type="match status" value="1"/>
</dbReference>
<feature type="transmembrane region" description="Helical" evidence="7">
    <location>
        <begin position="16"/>
        <end position="38"/>
    </location>
</feature>
<comment type="caution">
    <text evidence="8">The sequence shown here is derived from an EMBL/GenBank/DDBJ whole genome shotgun (WGS) entry which is preliminary data.</text>
</comment>